<gene>
    <name evidence="1" type="ORF">GOBAR_AA08936</name>
</gene>
<organism evidence="1 2">
    <name type="scientific">Gossypium barbadense</name>
    <name type="common">Sea Island cotton</name>
    <name type="synonym">Hibiscus barbadensis</name>
    <dbReference type="NCBI Taxonomy" id="3634"/>
    <lineage>
        <taxon>Eukaryota</taxon>
        <taxon>Viridiplantae</taxon>
        <taxon>Streptophyta</taxon>
        <taxon>Embryophyta</taxon>
        <taxon>Tracheophyta</taxon>
        <taxon>Spermatophyta</taxon>
        <taxon>Magnoliopsida</taxon>
        <taxon>eudicotyledons</taxon>
        <taxon>Gunneridae</taxon>
        <taxon>Pentapetalae</taxon>
        <taxon>rosids</taxon>
        <taxon>malvids</taxon>
        <taxon>Malvales</taxon>
        <taxon>Malvaceae</taxon>
        <taxon>Malvoideae</taxon>
        <taxon>Gossypium</taxon>
    </lineage>
</organism>
<evidence type="ECO:0000313" key="2">
    <source>
        <dbReference type="Proteomes" id="UP000239757"/>
    </source>
</evidence>
<dbReference type="OrthoDB" id="10526073at2759"/>
<evidence type="ECO:0000313" key="1">
    <source>
        <dbReference type="EMBL" id="PPS11694.1"/>
    </source>
</evidence>
<dbReference type="AlphaFoldDB" id="A0A2P5Y7W4"/>
<protein>
    <submittedName>
        <fullName evidence="1">Uncharacterized protein</fullName>
    </submittedName>
</protein>
<sequence>MPPYDSSKCCLIITRSKLMKTITMRACKILQAELMLEILQHGPISCTKPSDAMAFLFSAVVHESSSTNAMERSLKDIRVSRHEYGSTLHASKALEVSKDSLDTSGTLRGEKAINKNCFMDEVATGVNLSSKSLHVCSPMPCMMHLKFNFEGIM</sequence>
<name>A0A2P5Y7W4_GOSBA</name>
<reference evidence="1 2" key="1">
    <citation type="submission" date="2015-01" db="EMBL/GenBank/DDBJ databases">
        <title>Genome of allotetraploid Gossypium barbadense reveals genomic plasticity and fiber elongation in cotton evolution.</title>
        <authorList>
            <person name="Chen X."/>
            <person name="Liu X."/>
            <person name="Zhao B."/>
            <person name="Zheng H."/>
            <person name="Hu Y."/>
            <person name="Lu G."/>
            <person name="Yang C."/>
            <person name="Chen J."/>
            <person name="Shan C."/>
            <person name="Zhang L."/>
            <person name="Zhou Y."/>
            <person name="Wang L."/>
            <person name="Guo W."/>
            <person name="Bai Y."/>
            <person name="Ruan J."/>
            <person name="Shangguan X."/>
            <person name="Mao Y."/>
            <person name="Jiang J."/>
            <person name="Zhu Y."/>
            <person name="Lei J."/>
            <person name="Kang H."/>
            <person name="Chen S."/>
            <person name="He X."/>
            <person name="Wang R."/>
            <person name="Wang Y."/>
            <person name="Chen J."/>
            <person name="Wang L."/>
            <person name="Yu S."/>
            <person name="Wang B."/>
            <person name="Wei J."/>
            <person name="Song S."/>
            <person name="Lu X."/>
            <person name="Gao Z."/>
            <person name="Gu W."/>
            <person name="Deng X."/>
            <person name="Ma D."/>
            <person name="Wang S."/>
            <person name="Liang W."/>
            <person name="Fang L."/>
            <person name="Cai C."/>
            <person name="Zhu X."/>
            <person name="Zhou B."/>
            <person name="Zhang Y."/>
            <person name="Chen Z."/>
            <person name="Xu S."/>
            <person name="Zhu R."/>
            <person name="Wang S."/>
            <person name="Zhang T."/>
            <person name="Zhao G."/>
        </authorList>
    </citation>
    <scope>NUCLEOTIDE SEQUENCE [LARGE SCALE GENOMIC DNA]</scope>
    <source>
        <strain evidence="2">cv. Xinhai21</strain>
        <tissue evidence="1">Leaf</tissue>
    </source>
</reference>
<proteinExistence type="predicted"/>
<dbReference type="Proteomes" id="UP000239757">
    <property type="component" value="Unassembled WGS sequence"/>
</dbReference>
<dbReference type="EMBL" id="KZ663558">
    <property type="protein sequence ID" value="PPS11694.1"/>
    <property type="molecule type" value="Genomic_DNA"/>
</dbReference>
<accession>A0A2P5Y7W4</accession>